<evidence type="ECO:0000313" key="2">
    <source>
        <dbReference type="EnsemblMetazoa" id="GPPI000428-PA"/>
    </source>
</evidence>
<dbReference type="AlphaFoldDB" id="A0A1B0AKX8"/>
<dbReference type="VEuPathDB" id="VectorBase:GPPI000428"/>
<sequence>MIRSRDNLRENIQRSRENLERCGRDNYGMRENSEMVVSDACIKGEKKRHHHHHHKGGSTRNGDYRDHSVGRREHHRHSGGHY</sequence>
<feature type="region of interest" description="Disordered" evidence="1">
    <location>
        <begin position="43"/>
        <end position="82"/>
    </location>
</feature>
<feature type="compositionally biased region" description="Basic and acidic residues" evidence="1">
    <location>
        <begin position="62"/>
        <end position="71"/>
    </location>
</feature>
<evidence type="ECO:0000313" key="3">
    <source>
        <dbReference type="Proteomes" id="UP000092460"/>
    </source>
</evidence>
<reference evidence="3" key="1">
    <citation type="submission" date="2015-01" db="EMBL/GenBank/DDBJ databases">
        <authorList>
            <person name="Aksoy S."/>
            <person name="Warren W."/>
            <person name="Wilson R.K."/>
        </authorList>
    </citation>
    <scope>NUCLEOTIDE SEQUENCE [LARGE SCALE GENOMIC DNA]</scope>
    <source>
        <strain evidence="3">IAEA</strain>
    </source>
</reference>
<dbReference type="EMBL" id="JXJN01029130">
    <property type="status" value="NOT_ANNOTATED_CDS"/>
    <property type="molecule type" value="Genomic_DNA"/>
</dbReference>
<proteinExistence type="predicted"/>
<dbReference type="Proteomes" id="UP000092460">
    <property type="component" value="Unassembled WGS sequence"/>
</dbReference>
<feature type="compositionally biased region" description="Basic residues" evidence="1">
    <location>
        <begin position="45"/>
        <end position="57"/>
    </location>
</feature>
<keyword evidence="3" id="KW-1185">Reference proteome</keyword>
<feature type="region of interest" description="Disordered" evidence="1">
    <location>
        <begin position="1"/>
        <end position="30"/>
    </location>
</feature>
<accession>A0A1B0AKX8</accession>
<dbReference type="EnsemblMetazoa" id="GPPI000428-RA">
    <property type="protein sequence ID" value="GPPI000428-PA"/>
    <property type="gene ID" value="GPPI000428"/>
</dbReference>
<name>A0A1B0AKX8_9MUSC</name>
<evidence type="ECO:0000256" key="1">
    <source>
        <dbReference type="SAM" id="MobiDB-lite"/>
    </source>
</evidence>
<dbReference type="STRING" id="67801.A0A1B0AKX8"/>
<reference evidence="2" key="2">
    <citation type="submission" date="2020-05" db="UniProtKB">
        <authorList>
            <consortium name="EnsemblMetazoa"/>
        </authorList>
    </citation>
    <scope>IDENTIFICATION</scope>
    <source>
        <strain evidence="2">IAEA</strain>
    </source>
</reference>
<protein>
    <submittedName>
        <fullName evidence="2">Uncharacterized protein</fullName>
    </submittedName>
</protein>
<organism evidence="2 3">
    <name type="scientific">Glossina palpalis gambiensis</name>
    <dbReference type="NCBI Taxonomy" id="67801"/>
    <lineage>
        <taxon>Eukaryota</taxon>
        <taxon>Metazoa</taxon>
        <taxon>Ecdysozoa</taxon>
        <taxon>Arthropoda</taxon>
        <taxon>Hexapoda</taxon>
        <taxon>Insecta</taxon>
        <taxon>Pterygota</taxon>
        <taxon>Neoptera</taxon>
        <taxon>Endopterygota</taxon>
        <taxon>Diptera</taxon>
        <taxon>Brachycera</taxon>
        <taxon>Muscomorpha</taxon>
        <taxon>Hippoboscoidea</taxon>
        <taxon>Glossinidae</taxon>
        <taxon>Glossina</taxon>
    </lineage>
</organism>
<feature type="compositionally biased region" description="Basic residues" evidence="1">
    <location>
        <begin position="72"/>
        <end position="82"/>
    </location>
</feature>